<reference evidence="1" key="1">
    <citation type="journal article" date="2017" name="Appl. Environ. Microbiol.">
        <title>Molecular characterization of an Endozoicomonas-like organism causing infection in king scallop Pecten maximus L.</title>
        <authorList>
            <person name="Cano I."/>
            <person name="van Aerle R."/>
            <person name="Ross S."/>
            <person name="Verner-Jeffreys D.W."/>
            <person name="Paley R.K."/>
            <person name="Rimmer G."/>
            <person name="Ryder D."/>
            <person name="Hooper P."/>
            <person name="Stone D."/>
            <person name="Feist S.W."/>
        </authorList>
    </citation>
    <scope>NUCLEOTIDE SEQUENCE</scope>
</reference>
<accession>A0A2H9T8V4</accession>
<dbReference type="SUPFAM" id="SSF55166">
    <property type="entry name" value="Hedgehog/DD-peptidase"/>
    <property type="match status" value="1"/>
</dbReference>
<gene>
    <name evidence="1" type="ORF">CI610_01376</name>
</gene>
<comment type="caution">
    <text evidence="1">The sequence shown here is derived from an EMBL/GenBank/DDBJ whole genome shotgun (WGS) entry which is preliminary data.</text>
</comment>
<evidence type="ECO:0000313" key="1">
    <source>
        <dbReference type="EMBL" id="PJE79662.1"/>
    </source>
</evidence>
<dbReference type="InterPro" id="IPR009045">
    <property type="entry name" value="Zn_M74/Hedgehog-like"/>
</dbReference>
<dbReference type="Gene3D" id="3.30.1380.10">
    <property type="match status" value="1"/>
</dbReference>
<sequence>MYLPKHFKTQELVPPEVYNRLNEKALTMMDDRVLITLDQLREQFGPTTVNDWCFGGHYQQSGLRTTDCEHYSPTSQHTFGRAADCKFHDLDAETVRKEIIKNKLSFPHITFMEDGTHWLHFDVRNCTPIMVWNPETNKLWMV</sequence>
<evidence type="ECO:0008006" key="2">
    <source>
        <dbReference type="Google" id="ProtNLM"/>
    </source>
</evidence>
<dbReference type="EMBL" id="NSIT01000055">
    <property type="protein sequence ID" value="PJE79662.1"/>
    <property type="molecule type" value="Genomic_DNA"/>
</dbReference>
<name>A0A2H9T8V4_9ZZZZ</name>
<proteinExistence type="predicted"/>
<organism evidence="1">
    <name type="scientific">invertebrate metagenome</name>
    <dbReference type="NCBI Taxonomy" id="1711999"/>
    <lineage>
        <taxon>unclassified sequences</taxon>
        <taxon>metagenomes</taxon>
        <taxon>organismal metagenomes</taxon>
    </lineage>
</organism>
<dbReference type="AlphaFoldDB" id="A0A2H9T8V4"/>
<protein>
    <recommendedName>
        <fullName evidence="2">Peptidase M15A C-terminal domain-containing protein</fullName>
    </recommendedName>
</protein>